<sequence>MKFGKEFRSQMVPEWQEAYMHYDYLKTLLKDIQRFKQRAKATGHPGWAKPKLNSVQSFQWPNALAKA</sequence>
<dbReference type="Proteomes" id="UP001164250">
    <property type="component" value="Chromosome 6"/>
</dbReference>
<comment type="caution">
    <text evidence="1">The sequence shown here is derived from an EMBL/GenBank/DDBJ whole genome shotgun (WGS) entry which is preliminary data.</text>
</comment>
<organism evidence="1 2">
    <name type="scientific">Pistacia atlantica</name>
    <dbReference type="NCBI Taxonomy" id="434234"/>
    <lineage>
        <taxon>Eukaryota</taxon>
        <taxon>Viridiplantae</taxon>
        <taxon>Streptophyta</taxon>
        <taxon>Embryophyta</taxon>
        <taxon>Tracheophyta</taxon>
        <taxon>Spermatophyta</taxon>
        <taxon>Magnoliopsida</taxon>
        <taxon>eudicotyledons</taxon>
        <taxon>Gunneridae</taxon>
        <taxon>Pentapetalae</taxon>
        <taxon>rosids</taxon>
        <taxon>malvids</taxon>
        <taxon>Sapindales</taxon>
        <taxon>Anacardiaceae</taxon>
        <taxon>Pistacia</taxon>
    </lineage>
</organism>
<protein>
    <submittedName>
        <fullName evidence="1">Uncharacterized protein</fullName>
    </submittedName>
</protein>
<dbReference type="EMBL" id="CM047902">
    <property type="protein sequence ID" value="KAJ0095397.1"/>
    <property type="molecule type" value="Genomic_DNA"/>
</dbReference>
<name>A0ACC1B8Z8_9ROSI</name>
<gene>
    <name evidence="1" type="ORF">Patl1_16790</name>
</gene>
<reference evidence="2" key="1">
    <citation type="journal article" date="2023" name="G3 (Bethesda)">
        <title>Genome assembly and association tests identify interacting loci associated with vigor, precocity, and sex in interspecific pistachio rootstocks.</title>
        <authorList>
            <person name="Palmer W."/>
            <person name="Jacygrad E."/>
            <person name="Sagayaradj S."/>
            <person name="Cavanaugh K."/>
            <person name="Han R."/>
            <person name="Bertier L."/>
            <person name="Beede B."/>
            <person name="Kafkas S."/>
            <person name="Golino D."/>
            <person name="Preece J."/>
            <person name="Michelmore R."/>
        </authorList>
    </citation>
    <scope>NUCLEOTIDE SEQUENCE [LARGE SCALE GENOMIC DNA]</scope>
</reference>
<evidence type="ECO:0000313" key="1">
    <source>
        <dbReference type="EMBL" id="KAJ0095397.1"/>
    </source>
</evidence>
<accession>A0ACC1B8Z8</accession>
<keyword evidence="2" id="KW-1185">Reference proteome</keyword>
<proteinExistence type="predicted"/>
<evidence type="ECO:0000313" key="2">
    <source>
        <dbReference type="Proteomes" id="UP001164250"/>
    </source>
</evidence>